<dbReference type="AlphaFoldDB" id="A0A1V2W123"/>
<dbReference type="SUPFAM" id="SSF53474">
    <property type="entry name" value="alpha/beta-Hydrolases"/>
    <property type="match status" value="1"/>
</dbReference>
<sequence length="182" mass="18874">MEQAIVIVPGIGNSGPDHWQSHWETAFPRAARIAPASWDAPDLADWTAALDEAVANAGAPALVIGHSLGCLLFAHWHAASARAVRGAFLVAVPDPAGPRFPVAAAAFAKLPRGRFGRVPVLAIASADDPYDPSGRALEWVTRQGATPLQLGARGHLNAASGLGEWQEGRALLTAFAAGLGRA</sequence>
<protein>
    <recommendedName>
        <fullName evidence="3">Serine hydrolase family protein</fullName>
    </recommendedName>
</protein>
<dbReference type="InterPro" id="IPR029058">
    <property type="entry name" value="AB_hydrolase_fold"/>
</dbReference>
<gene>
    <name evidence="1" type="ORF">A8E72_20305</name>
</gene>
<accession>A0A1V2W123</accession>
<evidence type="ECO:0000313" key="1">
    <source>
        <dbReference type="EMBL" id="ONU83167.1"/>
    </source>
</evidence>
<dbReference type="EMBL" id="MUTJ01000063">
    <property type="protein sequence ID" value="ONU83167.1"/>
    <property type="molecule type" value="Genomic_DNA"/>
</dbReference>
<dbReference type="InterPro" id="IPR010662">
    <property type="entry name" value="RBBP9/YdeN"/>
</dbReference>
<dbReference type="OrthoDB" id="9804993at2"/>
<reference evidence="1 2" key="1">
    <citation type="submission" date="2016-08" db="EMBL/GenBank/DDBJ databases">
        <authorList>
            <person name="Seilhamer J.J."/>
        </authorList>
    </citation>
    <scope>NUCLEOTIDE SEQUENCE [LARGE SCALE GENOMIC DNA]</scope>
    <source>
        <strain evidence="1 2">VC14762</strain>
    </source>
</reference>
<dbReference type="Pfam" id="PF06821">
    <property type="entry name" value="Ser_hydrolase"/>
    <property type="match status" value="1"/>
</dbReference>
<evidence type="ECO:0008006" key="3">
    <source>
        <dbReference type="Google" id="ProtNLM"/>
    </source>
</evidence>
<comment type="caution">
    <text evidence="1">The sequence shown here is derived from an EMBL/GenBank/DDBJ whole genome shotgun (WGS) entry which is preliminary data.</text>
</comment>
<proteinExistence type="predicted"/>
<dbReference type="Proteomes" id="UP000188543">
    <property type="component" value="Unassembled WGS sequence"/>
</dbReference>
<evidence type="ECO:0000313" key="2">
    <source>
        <dbReference type="Proteomes" id="UP000188543"/>
    </source>
</evidence>
<name>A0A1V2W123_9BURK</name>
<dbReference type="RefSeq" id="WP_077021476.1">
    <property type="nucleotide sequence ID" value="NZ_CADETK010000013.1"/>
</dbReference>
<dbReference type="Gene3D" id="3.40.50.1820">
    <property type="entry name" value="alpha/beta hydrolase"/>
    <property type="match status" value="1"/>
</dbReference>
<dbReference type="GO" id="GO:0016787">
    <property type="term" value="F:hydrolase activity"/>
    <property type="evidence" value="ECO:0007669"/>
    <property type="project" value="InterPro"/>
</dbReference>
<organism evidence="1 2">
    <name type="scientific">Burkholderia cenocepacia</name>
    <dbReference type="NCBI Taxonomy" id="95486"/>
    <lineage>
        <taxon>Bacteria</taxon>
        <taxon>Pseudomonadati</taxon>
        <taxon>Pseudomonadota</taxon>
        <taxon>Betaproteobacteria</taxon>
        <taxon>Burkholderiales</taxon>
        <taxon>Burkholderiaceae</taxon>
        <taxon>Burkholderia</taxon>
        <taxon>Burkholderia cepacia complex</taxon>
    </lineage>
</organism>